<reference evidence="8" key="1">
    <citation type="submission" date="2016-03" db="EMBL/GenBank/DDBJ databases">
        <authorList>
            <person name="Heylen K."/>
            <person name="De Vos P."/>
            <person name="Vekeman B."/>
        </authorList>
    </citation>
    <scope>NUCLEOTIDE SEQUENCE [LARGE SCALE GENOMIC DNA]</scope>
    <source>
        <strain evidence="8">R-45383</strain>
    </source>
</reference>
<dbReference type="PANTHER" id="PTHR11365">
    <property type="entry name" value="5-OXOPROLINASE RELATED"/>
    <property type="match status" value="1"/>
</dbReference>
<organism evidence="7 8">
    <name type="scientific">Methylomonas koyamae</name>
    <dbReference type="NCBI Taxonomy" id="702114"/>
    <lineage>
        <taxon>Bacteria</taxon>
        <taxon>Pseudomonadati</taxon>
        <taxon>Pseudomonadota</taxon>
        <taxon>Gammaproteobacteria</taxon>
        <taxon>Methylococcales</taxon>
        <taxon>Methylococcaceae</taxon>
        <taxon>Methylomonas</taxon>
    </lineage>
</organism>
<accession>A0A177NY65</accession>
<dbReference type="InterPro" id="IPR045079">
    <property type="entry name" value="Oxoprolinase-like"/>
</dbReference>
<dbReference type="RefSeq" id="WP_064026158.1">
    <property type="nucleotide sequence ID" value="NZ_LUUK01000068.1"/>
</dbReference>
<comment type="similarity">
    <text evidence="1">Belongs to the oxoprolinase family.</text>
</comment>
<dbReference type="Pfam" id="PF02538">
    <property type="entry name" value="Hydantoinase_B"/>
    <property type="match status" value="1"/>
</dbReference>
<dbReference type="GO" id="GO:0006749">
    <property type="term" value="P:glutathione metabolic process"/>
    <property type="evidence" value="ECO:0007669"/>
    <property type="project" value="TreeGrafter"/>
</dbReference>
<dbReference type="PANTHER" id="PTHR11365:SF23">
    <property type="entry name" value="HYPOTHETICAL 5-OXOPROLINASE (EUROFUNG)-RELATED"/>
    <property type="match status" value="1"/>
</dbReference>
<feature type="domain" description="Hydantoinase A/oxoprolinase" evidence="3">
    <location>
        <begin position="200"/>
        <end position="488"/>
    </location>
</feature>
<dbReference type="InterPro" id="IPR002821">
    <property type="entry name" value="Hydantoinase_A"/>
</dbReference>
<name>A0A177NY65_9GAMM</name>
<feature type="domain" description="Hydantoinase B/oxoprolinase" evidence="4">
    <location>
        <begin position="699"/>
        <end position="1205"/>
    </location>
</feature>
<dbReference type="InterPro" id="IPR003692">
    <property type="entry name" value="Hydantoinase_B"/>
</dbReference>
<evidence type="ECO:0000256" key="1">
    <source>
        <dbReference type="ARBA" id="ARBA00010403"/>
    </source>
</evidence>
<protein>
    <submittedName>
        <fullName evidence="7">5-oxoprolinase</fullName>
    </submittedName>
</protein>
<feature type="domain" description="Hydantoinase/oxoprolinase N-terminal" evidence="5">
    <location>
        <begin position="7"/>
        <end position="179"/>
    </location>
</feature>
<evidence type="ECO:0000259" key="4">
    <source>
        <dbReference type="Pfam" id="PF02538"/>
    </source>
</evidence>
<dbReference type="AlphaFoldDB" id="A0A177NY65"/>
<evidence type="ECO:0000313" key="7">
    <source>
        <dbReference type="EMBL" id="OAI22986.1"/>
    </source>
</evidence>
<feature type="domain" description="Acetophenone carboxylase-like C-terminal" evidence="6">
    <location>
        <begin position="504"/>
        <end position="661"/>
    </location>
</feature>
<evidence type="ECO:0000259" key="6">
    <source>
        <dbReference type="Pfam" id="PF19278"/>
    </source>
</evidence>
<sequence length="1206" mass="129490">MARGWQFWIDRGGTFTDIVACSADGDIVTRKLLSDHPERYRDAALQGIRDILDGAADRHIAGVKMGTTVGTNALLERRGEPLALLVNQGYRDCLRIGYQNRPDIFALDIRRPEPLYACVVEIEARMAADGSELQALDRDRAREQLQALYRQGLRAIAIALMHAWRYPAHELALGELAAAVGFKQISLSHQVSPLPKFVARGDTTVVDAYLSPVLRRYVEQVERGLADHNPNARLWFMQSNGGLVRAADFQGKDCILSGPAGGLIGAVAVSRRAGLSKIIAFDMGGTSTDVAHHAGELERSCDSEIAGARIRVPMMAIHTVAAGGGSILHFDGQRYRVGPDSAGANPGPACYRRGGPLTVTDANLLLGKLPDFPAVFGPNGDMPPDLDLVKTLFAELAERIHRETGDRRGPEQVAAGFLSVAIENMAEAIKKISVQKGYHLGEYALCCYGAAGAQHACLLAERLGMPRVLLHPLAGVLSAYGMGLADFRVLKQRALERRWDDIDAAELDRLFLALEGQALAELREQGVADSEPIREKRLSLRYQGTDTALSVEYGPAPAVLANFEQHYRRRFGFCYADRPICIATIEVECIAAAEQPSPAAPADSEPRDGRPESFTRIFSRDDWHAAPVYRRENLAANQTLTGPAVVLEPTSTIVVEAGWRAQRLAGGDLLLQACPAAAGDQPSPGRDAATISDAVARPDPVLLAIFNQRFMSVAEQMGFVLQNTAHSVNIKERLDFSCALFDADANLIANAPHIPVHLGSMGESVLALLRSRDGRFEPGEAYLLNSPYAGGTHLPDITVVTPVFDAAGRELLFFVASRGHHADVGGISPGSMPAHSRDIDDEGVCSAGLKILARGEFQETAIRAWLSDHRHPARNPEQNLADLQAQIAANRKGAEELAALIAGYGLPVVNAYMRHVRDHAEACIRALLATLTDGRFEYELDQGAKIAVAITVDQTARTARIDFSGTSPQLADNFNAPAAVCKAAVLYVFRTLLHDDIPLNAGCLKPLDIVIPAGCLLNPRPPAAVVAGNVETSQYVVDALYGALGVLAGSQGTMNNLTFGNQHYQYYETLCGGAGAGAGFHGADAVHTHMTNSRITDPEVLEQRFPVILREFSIRGGSGGAGAHHGGDGAIRRIEFREAMRVSLLSSHRRLPPFGLRGGAPGAVGVNRLLRADGGEQILPGRAEVQVQAGDNLVIETPGGGGFGKT</sequence>
<dbReference type="Pfam" id="PF01968">
    <property type="entry name" value="Hydantoinase_A"/>
    <property type="match status" value="1"/>
</dbReference>
<dbReference type="Pfam" id="PF19278">
    <property type="entry name" value="Hydant_A_C"/>
    <property type="match status" value="1"/>
</dbReference>
<feature type="compositionally biased region" description="Basic and acidic residues" evidence="2">
    <location>
        <begin position="604"/>
        <end position="615"/>
    </location>
</feature>
<feature type="region of interest" description="Disordered" evidence="2">
    <location>
        <begin position="596"/>
        <end position="615"/>
    </location>
</feature>
<dbReference type="Proteomes" id="UP000077628">
    <property type="component" value="Unassembled WGS sequence"/>
</dbReference>
<dbReference type="InterPro" id="IPR008040">
    <property type="entry name" value="Hydant_A_N"/>
</dbReference>
<evidence type="ECO:0000313" key="8">
    <source>
        <dbReference type="Proteomes" id="UP000077628"/>
    </source>
</evidence>
<evidence type="ECO:0000259" key="5">
    <source>
        <dbReference type="Pfam" id="PF05378"/>
    </source>
</evidence>
<keyword evidence="8" id="KW-1185">Reference proteome</keyword>
<evidence type="ECO:0000259" key="3">
    <source>
        <dbReference type="Pfam" id="PF01968"/>
    </source>
</evidence>
<comment type="caution">
    <text evidence="7">The sequence shown here is derived from an EMBL/GenBank/DDBJ whole genome shotgun (WGS) entry which is preliminary data.</text>
</comment>
<dbReference type="OrthoDB" id="9768323at2"/>
<dbReference type="GO" id="GO:0017168">
    <property type="term" value="F:5-oxoprolinase (ATP-hydrolyzing) activity"/>
    <property type="evidence" value="ECO:0007669"/>
    <property type="project" value="TreeGrafter"/>
</dbReference>
<dbReference type="GO" id="GO:0005829">
    <property type="term" value="C:cytosol"/>
    <property type="evidence" value="ECO:0007669"/>
    <property type="project" value="TreeGrafter"/>
</dbReference>
<dbReference type="STRING" id="702114.A1355_22125"/>
<dbReference type="Pfam" id="PF05378">
    <property type="entry name" value="Hydant_A_N"/>
    <property type="match status" value="1"/>
</dbReference>
<dbReference type="EMBL" id="LUUK01000068">
    <property type="protein sequence ID" value="OAI22986.1"/>
    <property type="molecule type" value="Genomic_DNA"/>
</dbReference>
<gene>
    <name evidence="7" type="ORF">A1355_22125</name>
</gene>
<evidence type="ECO:0000256" key="2">
    <source>
        <dbReference type="SAM" id="MobiDB-lite"/>
    </source>
</evidence>
<proteinExistence type="inferred from homology"/>
<dbReference type="InterPro" id="IPR049517">
    <property type="entry name" value="ACX-like_C"/>
</dbReference>